<dbReference type="PANTHER" id="PTHR43798">
    <property type="entry name" value="MONOACYLGLYCEROL LIPASE"/>
    <property type="match status" value="1"/>
</dbReference>
<proteinExistence type="inferred from homology"/>
<evidence type="ECO:0000256" key="10">
    <source>
        <dbReference type="PIRNR" id="PIRNR005539"/>
    </source>
</evidence>
<evidence type="ECO:0000256" key="11">
    <source>
        <dbReference type="PIRSR" id="PIRSR005539-1"/>
    </source>
</evidence>
<dbReference type="InterPro" id="IPR000073">
    <property type="entry name" value="AB_hydrolase_1"/>
</dbReference>
<accession>A0AAW6AC31</accession>
<dbReference type="Pfam" id="PF00561">
    <property type="entry name" value="Abhydrolase_1"/>
    <property type="match status" value="1"/>
</dbReference>
<evidence type="ECO:0000256" key="2">
    <source>
        <dbReference type="ARBA" id="ARBA00004196"/>
    </source>
</evidence>
<dbReference type="GO" id="GO:0004177">
    <property type="term" value="F:aminopeptidase activity"/>
    <property type="evidence" value="ECO:0007669"/>
    <property type="project" value="UniProtKB-KW"/>
</dbReference>
<dbReference type="InterPro" id="IPR050266">
    <property type="entry name" value="AB_hydrolase_sf"/>
</dbReference>
<dbReference type="InterPro" id="IPR029058">
    <property type="entry name" value="AB_hydrolase_fold"/>
</dbReference>
<evidence type="ECO:0000256" key="4">
    <source>
        <dbReference type="ARBA" id="ARBA00012568"/>
    </source>
</evidence>
<protein>
    <recommendedName>
        <fullName evidence="5 10">Proline iminopeptidase</fullName>
        <shortName evidence="10">PIP</shortName>
        <ecNumber evidence="4 10">3.4.11.5</ecNumber>
    </recommendedName>
    <alternativeName>
        <fullName evidence="9 10">Prolyl aminopeptidase</fullName>
    </alternativeName>
</protein>
<dbReference type="InterPro" id="IPR005945">
    <property type="entry name" value="Pro_imino_pep"/>
</dbReference>
<dbReference type="InterPro" id="IPR002410">
    <property type="entry name" value="Peptidase_S33"/>
</dbReference>
<evidence type="ECO:0000256" key="9">
    <source>
        <dbReference type="ARBA" id="ARBA00029605"/>
    </source>
</evidence>
<dbReference type="Gene3D" id="3.40.50.1820">
    <property type="entry name" value="alpha/beta hydrolase"/>
    <property type="match status" value="1"/>
</dbReference>
<dbReference type="GO" id="GO:0016020">
    <property type="term" value="C:membrane"/>
    <property type="evidence" value="ECO:0007669"/>
    <property type="project" value="TreeGrafter"/>
</dbReference>
<comment type="catalytic activity">
    <reaction evidence="1 10">
        <text>Release of N-terminal proline from a peptide.</text>
        <dbReference type="EC" id="3.4.11.5"/>
    </reaction>
</comment>
<reference evidence="13 14" key="1">
    <citation type="submission" date="2023-01" db="EMBL/GenBank/DDBJ databases">
        <title>Complete genome sequence of Lacticaseibacillus paracasei SRCM217440 isolated from Makgeolli.</title>
        <authorList>
            <person name="Yang H.-G."/>
            <person name="Jeong S.-J."/>
            <person name="Ha G.-S."/>
            <person name="Yang H.-J."/>
            <person name="Jeong D.-Y."/>
        </authorList>
    </citation>
    <scope>NUCLEOTIDE SEQUENCE [LARGE SCALE GENOMIC DNA]</scope>
    <source>
        <strain evidence="13 14">SRCM217440</strain>
    </source>
</reference>
<dbReference type="PIRSF" id="PIRSF005539">
    <property type="entry name" value="Pept_S33_TRI_F1"/>
    <property type="match status" value="1"/>
</dbReference>
<evidence type="ECO:0000256" key="3">
    <source>
        <dbReference type="ARBA" id="ARBA00010088"/>
    </source>
</evidence>
<feature type="active site" evidence="11">
    <location>
        <position position="249"/>
    </location>
</feature>
<dbReference type="Proteomes" id="UP001212327">
    <property type="component" value="Unassembled WGS sequence"/>
</dbReference>
<name>A0AAW6AC31_LACPA</name>
<feature type="active site" description="Proton donor" evidence="11">
    <location>
        <position position="276"/>
    </location>
</feature>
<dbReference type="GO" id="GO:0030313">
    <property type="term" value="C:cell envelope"/>
    <property type="evidence" value="ECO:0007669"/>
    <property type="project" value="UniProtKB-SubCell"/>
</dbReference>
<dbReference type="PANTHER" id="PTHR43798:SF33">
    <property type="entry name" value="HYDROLASE, PUTATIVE (AFU_ORTHOLOGUE AFUA_2G14860)-RELATED"/>
    <property type="match status" value="1"/>
</dbReference>
<keyword evidence="8 10" id="KW-0378">Hydrolase</keyword>
<dbReference type="PRINTS" id="PR00793">
    <property type="entry name" value="PROAMNOPTASE"/>
</dbReference>
<comment type="caution">
    <text evidence="13">The sequence shown here is derived from an EMBL/GenBank/DDBJ whole genome shotgun (WGS) entry which is preliminary data.</text>
</comment>
<keyword evidence="6 10" id="KW-0031">Aminopeptidase</keyword>
<evidence type="ECO:0000313" key="13">
    <source>
        <dbReference type="EMBL" id="MDB1565998.1"/>
    </source>
</evidence>
<organism evidence="13 14">
    <name type="scientific">Lacticaseibacillus paracasei</name>
    <name type="common">Lactobacillus paracasei</name>
    <dbReference type="NCBI Taxonomy" id="1597"/>
    <lineage>
        <taxon>Bacteria</taxon>
        <taxon>Bacillati</taxon>
        <taxon>Bacillota</taxon>
        <taxon>Bacilli</taxon>
        <taxon>Lactobacillales</taxon>
        <taxon>Lactobacillaceae</taxon>
        <taxon>Lacticaseibacillus</taxon>
    </lineage>
</organism>
<keyword evidence="7 10" id="KW-0645">Protease</keyword>
<dbReference type="EC" id="3.4.11.5" evidence="4 10"/>
<comment type="function">
    <text evidence="10">Releases the N-terminal proline from various substrates.</text>
</comment>
<sequence length="298" mass="34342">MVIATTKILTLANGYHLWSQKQGKGTTQLLCLHGGPGSDHEIFEEFGNHLADQDISVYMYDQLGSWYSDMPDFSFSKNRNKFFKIDYYVDEIEEVRQLLGLDNFFLLGHSWGGILAQEYALKYGDSKGFRGLIISDMTDDIASYERNIDHERKDLLGSDEVVFMKQCENKGAYTNDRYHRDILKLNTAYIIKHPEHSSKHLIGTKNRALYEYFQGDNEFIVTGALHDWTVADQLYQIKQPTLIIFGSDDTMDKDEGQKMSKRLPNGEFHIINNAGHCSMLDNPKEYFSVLTKFVKRNS</sequence>
<evidence type="ECO:0000259" key="12">
    <source>
        <dbReference type="Pfam" id="PF00561"/>
    </source>
</evidence>
<dbReference type="RefSeq" id="WP_272029303.1">
    <property type="nucleotide sequence ID" value="NZ_JAQLSF010000001.1"/>
</dbReference>
<feature type="active site" description="Nucleophile" evidence="11">
    <location>
        <position position="110"/>
    </location>
</feature>
<evidence type="ECO:0000256" key="5">
    <source>
        <dbReference type="ARBA" id="ARBA00021843"/>
    </source>
</evidence>
<dbReference type="EMBL" id="JAQLSF010000001">
    <property type="protein sequence ID" value="MDB1565998.1"/>
    <property type="molecule type" value="Genomic_DNA"/>
</dbReference>
<evidence type="ECO:0000313" key="14">
    <source>
        <dbReference type="Proteomes" id="UP001212327"/>
    </source>
</evidence>
<evidence type="ECO:0000256" key="6">
    <source>
        <dbReference type="ARBA" id="ARBA00022438"/>
    </source>
</evidence>
<comment type="similarity">
    <text evidence="3 10">Belongs to the peptidase S33 family.</text>
</comment>
<gene>
    <name evidence="13" type="ORF">PGA78_14770</name>
</gene>
<comment type="subcellular location">
    <subcellularLocation>
        <location evidence="2">Cell envelope</location>
    </subcellularLocation>
</comment>
<dbReference type="GO" id="GO:0006508">
    <property type="term" value="P:proteolysis"/>
    <property type="evidence" value="ECO:0007669"/>
    <property type="project" value="UniProtKB-KW"/>
</dbReference>
<evidence type="ECO:0000256" key="7">
    <source>
        <dbReference type="ARBA" id="ARBA00022670"/>
    </source>
</evidence>
<evidence type="ECO:0000256" key="8">
    <source>
        <dbReference type="ARBA" id="ARBA00022801"/>
    </source>
</evidence>
<dbReference type="AlphaFoldDB" id="A0AAW6AC31"/>
<feature type="domain" description="AB hydrolase-1" evidence="12">
    <location>
        <begin position="29"/>
        <end position="283"/>
    </location>
</feature>
<evidence type="ECO:0000256" key="1">
    <source>
        <dbReference type="ARBA" id="ARBA00001585"/>
    </source>
</evidence>
<dbReference type="NCBIfam" id="TIGR01250">
    <property type="entry name" value="pro_imino_pep_2"/>
    <property type="match status" value="1"/>
</dbReference>
<dbReference type="SUPFAM" id="SSF53474">
    <property type="entry name" value="alpha/beta-Hydrolases"/>
    <property type="match status" value="1"/>
</dbReference>